<feature type="non-terminal residue" evidence="3">
    <location>
        <position position="1"/>
    </location>
</feature>
<dbReference type="Proteomes" id="UP000654075">
    <property type="component" value="Unassembled WGS sequence"/>
</dbReference>
<evidence type="ECO:0000256" key="1">
    <source>
        <dbReference type="ARBA" id="ARBA00022441"/>
    </source>
</evidence>
<gene>
    <name evidence="3" type="ORF">PGLA1383_LOCUS51503</name>
</gene>
<dbReference type="InterPro" id="IPR015915">
    <property type="entry name" value="Kelch-typ_b-propeller"/>
</dbReference>
<dbReference type="Pfam" id="PF01344">
    <property type="entry name" value="Kelch_1"/>
    <property type="match status" value="1"/>
</dbReference>
<keyword evidence="1" id="KW-0880">Kelch repeat</keyword>
<dbReference type="PANTHER" id="PTHR24412">
    <property type="entry name" value="KELCH PROTEIN"/>
    <property type="match status" value="1"/>
</dbReference>
<keyword evidence="4" id="KW-1185">Reference proteome</keyword>
<dbReference type="EMBL" id="CAJNNV010031380">
    <property type="protein sequence ID" value="CAE8635954.1"/>
    <property type="molecule type" value="Genomic_DNA"/>
</dbReference>
<accession>A0A813HE37</accession>
<evidence type="ECO:0000313" key="3">
    <source>
        <dbReference type="EMBL" id="CAE8635954.1"/>
    </source>
</evidence>
<comment type="caution">
    <text evidence="3">The sequence shown here is derived from an EMBL/GenBank/DDBJ whole genome shotgun (WGS) entry which is preliminary data.</text>
</comment>
<sequence length="211" mass="22631">ALSSVEALPKRGGASTCTLEWCAAPSMTRPRIAAGVCATNAGHVYAISGYAGGERYEESVEWVDASSSEALARGWMPGPALSKARAGCVACFGPDGNVWALGGGCNESASLDTVECLDLRGGCWRQGPSMPGRRRSFAAGFGVDGKLYIYGGWDSERWHDPSAARLDLRAMRLGKSACVLRGGWRYHPLPLCDRLRRVLIRHVPFTWLIGA</sequence>
<organism evidence="3 4">
    <name type="scientific">Polarella glacialis</name>
    <name type="common">Dinoflagellate</name>
    <dbReference type="NCBI Taxonomy" id="89957"/>
    <lineage>
        <taxon>Eukaryota</taxon>
        <taxon>Sar</taxon>
        <taxon>Alveolata</taxon>
        <taxon>Dinophyceae</taxon>
        <taxon>Suessiales</taxon>
        <taxon>Suessiaceae</taxon>
        <taxon>Polarella</taxon>
    </lineage>
</organism>
<reference evidence="3" key="1">
    <citation type="submission" date="2021-02" db="EMBL/GenBank/DDBJ databases">
        <authorList>
            <person name="Dougan E. K."/>
            <person name="Rhodes N."/>
            <person name="Thang M."/>
            <person name="Chan C."/>
        </authorList>
    </citation>
    <scope>NUCLEOTIDE SEQUENCE</scope>
</reference>
<protein>
    <submittedName>
        <fullName evidence="3">Uncharacterized protein</fullName>
    </submittedName>
</protein>
<dbReference type="Gene3D" id="2.120.10.80">
    <property type="entry name" value="Kelch-type beta propeller"/>
    <property type="match status" value="1"/>
</dbReference>
<dbReference type="OrthoDB" id="45365at2759"/>
<proteinExistence type="predicted"/>
<dbReference type="InterPro" id="IPR006652">
    <property type="entry name" value="Kelch_1"/>
</dbReference>
<dbReference type="PANTHER" id="PTHR24412:SF489">
    <property type="entry name" value="RING FINGER DOMAIN AND KELCH REPEAT-CONTAINING PROTEIN DDB_G0271372"/>
    <property type="match status" value="1"/>
</dbReference>
<dbReference type="SMART" id="SM00612">
    <property type="entry name" value="Kelch"/>
    <property type="match status" value="2"/>
</dbReference>
<evidence type="ECO:0000256" key="2">
    <source>
        <dbReference type="ARBA" id="ARBA00022737"/>
    </source>
</evidence>
<name>A0A813HE37_POLGL</name>
<feature type="non-terminal residue" evidence="3">
    <location>
        <position position="211"/>
    </location>
</feature>
<keyword evidence="2" id="KW-0677">Repeat</keyword>
<dbReference type="AlphaFoldDB" id="A0A813HE37"/>
<dbReference type="SUPFAM" id="SSF117281">
    <property type="entry name" value="Kelch motif"/>
    <property type="match status" value="1"/>
</dbReference>
<evidence type="ECO:0000313" key="4">
    <source>
        <dbReference type="Proteomes" id="UP000654075"/>
    </source>
</evidence>